<evidence type="ECO:0000313" key="2">
    <source>
        <dbReference type="Proteomes" id="UP001196413"/>
    </source>
</evidence>
<proteinExistence type="predicted"/>
<organism evidence="1 2">
    <name type="scientific">Parelaphostrongylus tenuis</name>
    <name type="common">Meningeal worm</name>
    <dbReference type="NCBI Taxonomy" id="148309"/>
    <lineage>
        <taxon>Eukaryota</taxon>
        <taxon>Metazoa</taxon>
        <taxon>Ecdysozoa</taxon>
        <taxon>Nematoda</taxon>
        <taxon>Chromadorea</taxon>
        <taxon>Rhabditida</taxon>
        <taxon>Rhabditina</taxon>
        <taxon>Rhabditomorpha</taxon>
        <taxon>Strongyloidea</taxon>
        <taxon>Metastrongylidae</taxon>
        <taxon>Parelaphostrongylus</taxon>
    </lineage>
</organism>
<accession>A0AAD5R0Y1</accession>
<comment type="caution">
    <text evidence="1">The sequence shown here is derived from an EMBL/GenBank/DDBJ whole genome shotgun (WGS) entry which is preliminary data.</text>
</comment>
<protein>
    <submittedName>
        <fullName evidence="1">Uncharacterized protein</fullName>
    </submittedName>
</protein>
<name>A0AAD5R0Y1_PARTN</name>
<dbReference type="Proteomes" id="UP001196413">
    <property type="component" value="Unassembled WGS sequence"/>
</dbReference>
<evidence type="ECO:0000313" key="1">
    <source>
        <dbReference type="EMBL" id="KAJ1367406.1"/>
    </source>
</evidence>
<gene>
    <name evidence="1" type="ORF">KIN20_028310</name>
</gene>
<dbReference type="EMBL" id="JAHQIW010005882">
    <property type="protein sequence ID" value="KAJ1367406.1"/>
    <property type="molecule type" value="Genomic_DNA"/>
</dbReference>
<sequence length="87" mass="9776">MVVVSSTAVSYRRDPKACKIDRISVIVDYNDTPIDEVQSLIPALTFHHQESKPLTVDMQDTPQRCIIVDNMVTQDLPVGTSNYKVVE</sequence>
<reference evidence="1" key="1">
    <citation type="submission" date="2021-06" db="EMBL/GenBank/DDBJ databases">
        <title>Parelaphostrongylus tenuis whole genome reference sequence.</title>
        <authorList>
            <person name="Garwood T.J."/>
            <person name="Larsen P.A."/>
            <person name="Fountain-Jones N.M."/>
            <person name="Garbe J.R."/>
            <person name="Macchietto M.G."/>
            <person name="Kania S.A."/>
            <person name="Gerhold R.W."/>
            <person name="Richards J.E."/>
            <person name="Wolf T.M."/>
        </authorList>
    </citation>
    <scope>NUCLEOTIDE SEQUENCE</scope>
    <source>
        <strain evidence="1">MNPRO001-30</strain>
        <tissue evidence="1">Meninges</tissue>
    </source>
</reference>
<dbReference type="AlphaFoldDB" id="A0AAD5R0Y1"/>
<keyword evidence="2" id="KW-1185">Reference proteome</keyword>